<proteinExistence type="predicted"/>
<feature type="non-terminal residue" evidence="1">
    <location>
        <position position="87"/>
    </location>
</feature>
<reference evidence="1 2" key="1">
    <citation type="submission" date="2020-02" db="EMBL/GenBank/DDBJ databases">
        <title>Draft genome sequence of Haematococcus lacustris strain NIES-144.</title>
        <authorList>
            <person name="Morimoto D."/>
            <person name="Nakagawa S."/>
            <person name="Yoshida T."/>
            <person name="Sawayama S."/>
        </authorList>
    </citation>
    <scope>NUCLEOTIDE SEQUENCE [LARGE SCALE GENOMIC DNA]</scope>
    <source>
        <strain evidence="1 2">NIES-144</strain>
    </source>
</reference>
<sequence>MLLAMQSAPKTQLQELADLSLSRLQGDMRKECEMGSLGSSVLLCDGVADLGPGSALSLSMLGFDSDKLHHLQTQALSPSSEQFLKAQ</sequence>
<organism evidence="1 2">
    <name type="scientific">Haematococcus lacustris</name>
    <name type="common">Green alga</name>
    <name type="synonym">Haematococcus pluvialis</name>
    <dbReference type="NCBI Taxonomy" id="44745"/>
    <lineage>
        <taxon>Eukaryota</taxon>
        <taxon>Viridiplantae</taxon>
        <taxon>Chlorophyta</taxon>
        <taxon>core chlorophytes</taxon>
        <taxon>Chlorophyceae</taxon>
        <taxon>CS clade</taxon>
        <taxon>Chlamydomonadales</taxon>
        <taxon>Haematococcaceae</taxon>
        <taxon>Haematococcus</taxon>
    </lineage>
</organism>
<evidence type="ECO:0000313" key="1">
    <source>
        <dbReference type="EMBL" id="GFH29531.1"/>
    </source>
</evidence>
<keyword evidence="2" id="KW-1185">Reference proteome</keyword>
<dbReference type="EMBL" id="BLLF01004400">
    <property type="protein sequence ID" value="GFH29531.1"/>
    <property type="molecule type" value="Genomic_DNA"/>
</dbReference>
<protein>
    <submittedName>
        <fullName evidence="1">Uncharacterized protein</fullName>
    </submittedName>
</protein>
<accession>A0A6A0AB88</accession>
<comment type="caution">
    <text evidence="1">The sequence shown here is derived from an EMBL/GenBank/DDBJ whole genome shotgun (WGS) entry which is preliminary data.</text>
</comment>
<feature type="non-terminal residue" evidence="1">
    <location>
        <position position="1"/>
    </location>
</feature>
<dbReference type="Proteomes" id="UP000485058">
    <property type="component" value="Unassembled WGS sequence"/>
</dbReference>
<dbReference type="AlphaFoldDB" id="A0A6A0AB88"/>
<name>A0A6A0AB88_HAELA</name>
<evidence type="ECO:0000313" key="2">
    <source>
        <dbReference type="Proteomes" id="UP000485058"/>
    </source>
</evidence>
<gene>
    <name evidence="1" type="ORF">HaLaN_28209</name>
</gene>